<name>A0A7X2V5H1_9BACI</name>
<protein>
    <submittedName>
        <fullName evidence="2">DUF1569 domain-containing protein</fullName>
    </submittedName>
</protein>
<organism evidence="2 3">
    <name type="scientific">Metabacillus mangrovi</name>
    <dbReference type="NCBI Taxonomy" id="1491830"/>
    <lineage>
        <taxon>Bacteria</taxon>
        <taxon>Bacillati</taxon>
        <taxon>Bacillota</taxon>
        <taxon>Bacilli</taxon>
        <taxon>Bacillales</taxon>
        <taxon>Bacillaceae</taxon>
        <taxon>Metabacillus</taxon>
    </lineage>
</organism>
<evidence type="ECO:0000313" key="2">
    <source>
        <dbReference type="EMBL" id="MTH54807.1"/>
    </source>
</evidence>
<keyword evidence="3" id="KW-1185">Reference proteome</keyword>
<evidence type="ECO:0000313" key="3">
    <source>
        <dbReference type="Proteomes" id="UP000434639"/>
    </source>
</evidence>
<dbReference type="InterPro" id="IPR034660">
    <property type="entry name" value="DinB/YfiT-like"/>
</dbReference>
<reference evidence="2 3" key="1">
    <citation type="journal article" date="2017" name="Int. J. Syst. Evol. Microbiol.">
        <title>Bacillus mangrovi sp. nov., isolated from a sediment sample from a mangrove forest.</title>
        <authorList>
            <person name="Gupta V."/>
            <person name="Singh P.K."/>
            <person name="Korpole S."/>
            <person name="Tanuku N.R.S."/>
            <person name="Pinnaka A.K."/>
        </authorList>
    </citation>
    <scope>NUCLEOTIDE SEQUENCE [LARGE SCALE GENOMIC DNA]</scope>
    <source>
        <strain evidence="2 3">KCTC 33872</strain>
    </source>
</reference>
<dbReference type="EMBL" id="WMIB01000018">
    <property type="protein sequence ID" value="MTH54807.1"/>
    <property type="molecule type" value="Genomic_DNA"/>
</dbReference>
<dbReference type="Proteomes" id="UP000434639">
    <property type="component" value="Unassembled WGS sequence"/>
</dbReference>
<proteinExistence type="predicted"/>
<comment type="caution">
    <text evidence="2">The sequence shown here is derived from an EMBL/GenBank/DDBJ whole genome shotgun (WGS) entry which is preliminary data.</text>
</comment>
<dbReference type="RefSeq" id="WP_155113316.1">
    <property type="nucleotide sequence ID" value="NZ_WMIB01000018.1"/>
</dbReference>
<dbReference type="Gene3D" id="1.20.120.450">
    <property type="entry name" value="dinb family like domain"/>
    <property type="match status" value="1"/>
</dbReference>
<dbReference type="SUPFAM" id="SSF109854">
    <property type="entry name" value="DinB/YfiT-like putative metalloenzymes"/>
    <property type="match status" value="1"/>
</dbReference>
<gene>
    <name evidence="2" type="ORF">GKZ89_15495</name>
</gene>
<feature type="domain" description="DinB-like" evidence="1">
    <location>
        <begin position="5"/>
        <end position="155"/>
    </location>
</feature>
<sequence>MFDHMQQVREDLLNTVNSITNEQFNTKPAPDEWSIGQVMDHLQKIEHAVLTNLKKSIQFAEEKTIEEKQLAVVTDRSHKVDAPEYTVPGPVPIDRIEAETALEEARRNLNHFAQLLAEDFDLSSKALKHPVLGELSIKQWIEFVGYHEERHLLQIHEIKERIGA</sequence>
<dbReference type="AlphaFoldDB" id="A0A7X2V5H1"/>
<accession>A0A7X2V5H1</accession>
<evidence type="ECO:0000259" key="1">
    <source>
        <dbReference type="Pfam" id="PF12867"/>
    </source>
</evidence>
<dbReference type="OrthoDB" id="5464839at2"/>
<dbReference type="InterPro" id="IPR024775">
    <property type="entry name" value="DinB-like"/>
</dbReference>
<dbReference type="Pfam" id="PF12867">
    <property type="entry name" value="DinB_2"/>
    <property type="match status" value="1"/>
</dbReference>